<proteinExistence type="predicted"/>
<accession>A0A0K2T559</accession>
<organism evidence="1">
    <name type="scientific">Lepeophtheirus salmonis</name>
    <name type="common">Salmon louse</name>
    <name type="synonym">Caligus salmonis</name>
    <dbReference type="NCBI Taxonomy" id="72036"/>
    <lineage>
        <taxon>Eukaryota</taxon>
        <taxon>Metazoa</taxon>
        <taxon>Ecdysozoa</taxon>
        <taxon>Arthropoda</taxon>
        <taxon>Crustacea</taxon>
        <taxon>Multicrustacea</taxon>
        <taxon>Hexanauplia</taxon>
        <taxon>Copepoda</taxon>
        <taxon>Siphonostomatoida</taxon>
        <taxon>Caligidae</taxon>
        <taxon>Lepeophtheirus</taxon>
    </lineage>
</organism>
<dbReference type="AlphaFoldDB" id="A0A0K2T559"/>
<evidence type="ECO:0000313" key="1">
    <source>
        <dbReference type="EMBL" id="CDW21214.1"/>
    </source>
</evidence>
<name>A0A0K2T559_LEPSM</name>
<sequence length="50" mass="5916">VVTCECAYDKRRVALRIYVGAIFYIIKEKFVFYPKPIYSGQCQIHLLVFL</sequence>
<protein>
    <submittedName>
        <fullName evidence="1">Uncharacterized protein</fullName>
    </submittedName>
</protein>
<feature type="non-terminal residue" evidence="1">
    <location>
        <position position="1"/>
    </location>
</feature>
<reference evidence="1" key="1">
    <citation type="submission" date="2014-05" db="EMBL/GenBank/DDBJ databases">
        <authorList>
            <person name="Chronopoulou M."/>
        </authorList>
    </citation>
    <scope>NUCLEOTIDE SEQUENCE</scope>
    <source>
        <tissue evidence="1">Whole organism</tissue>
    </source>
</reference>
<dbReference type="EMBL" id="HACA01003853">
    <property type="protein sequence ID" value="CDW21214.1"/>
    <property type="molecule type" value="Transcribed_RNA"/>
</dbReference>